<sequence length="425" mass="43170">MRTALQPYAKTGAALATAGAIALSLVGPPPAPSDMRVPAVYSSTAGVELTASAGSFVNPITRWADVLGTTNASLSTLVDKAAADPMPVLRQIIANQTAYASTIGTSLTRTSTGLVQWLTSEQGTGIGTTLPASLPVIIERLSQGDIVGAQTEFASALSGLATTLFTMLDLLSLPYQISANVTAALNTIVQKSMFDTGLVGRTGFGLLATVQMAVQQLAESAQAVVDAGEAGDPVAALSAIVNAPADLTDVVVNGKVNRFGKRIGGLLTFTPATSSGWGLGSALLVHIPQAIADAITPPAPAPAPAPTAADVASLPSAAAKTLALDVSSPREKADLKSAQAATEITSTEPSLVRESPVVRRGKVESGVAHTERTNLHKGVSDGIKSTVKKLRVDLRKTAAGPGAKRKSANGSRARTSGDSKSHSEG</sequence>
<dbReference type="Proteomes" id="UP000694460">
    <property type="component" value="Unassembled WGS sequence"/>
</dbReference>
<evidence type="ECO:0000313" key="2">
    <source>
        <dbReference type="EMBL" id="MBP2454630.1"/>
    </source>
</evidence>
<gene>
    <name evidence="2" type="ORF">JOF57_004543</name>
</gene>
<feature type="region of interest" description="Disordered" evidence="1">
    <location>
        <begin position="392"/>
        <end position="425"/>
    </location>
</feature>
<evidence type="ECO:0000313" key="3">
    <source>
        <dbReference type="Proteomes" id="UP000694460"/>
    </source>
</evidence>
<protein>
    <recommendedName>
        <fullName evidence="4">PE-PGRS family protein</fullName>
    </recommendedName>
</protein>
<feature type="compositionally biased region" description="Polar residues" evidence="1">
    <location>
        <begin position="339"/>
        <end position="349"/>
    </location>
</feature>
<keyword evidence="3" id="KW-1185">Reference proteome</keyword>
<evidence type="ECO:0000256" key="1">
    <source>
        <dbReference type="SAM" id="MobiDB-lite"/>
    </source>
</evidence>
<accession>A0ABS4ZYX5</accession>
<comment type="caution">
    <text evidence="2">The sequence shown here is derived from an EMBL/GenBank/DDBJ whole genome shotgun (WGS) entry which is preliminary data.</text>
</comment>
<feature type="region of interest" description="Disordered" evidence="1">
    <location>
        <begin position="338"/>
        <end position="368"/>
    </location>
</feature>
<feature type="compositionally biased region" description="Basic and acidic residues" evidence="1">
    <location>
        <begin position="415"/>
        <end position="425"/>
    </location>
</feature>
<organism evidence="2 3">
    <name type="scientific">Mycolicibacterium lutetiense</name>
    <dbReference type="NCBI Taxonomy" id="1641992"/>
    <lineage>
        <taxon>Bacteria</taxon>
        <taxon>Bacillati</taxon>
        <taxon>Actinomycetota</taxon>
        <taxon>Actinomycetes</taxon>
        <taxon>Mycobacteriales</taxon>
        <taxon>Mycobacteriaceae</taxon>
        <taxon>Mycolicibacterium</taxon>
    </lineage>
</organism>
<name>A0ABS4ZYX5_9MYCO</name>
<reference evidence="2 3" key="1">
    <citation type="submission" date="2021-03" db="EMBL/GenBank/DDBJ databases">
        <title>Sequencing the genomes of 1000 actinobacteria strains.</title>
        <authorList>
            <person name="Klenk H.-P."/>
        </authorList>
    </citation>
    <scope>NUCLEOTIDE SEQUENCE [LARGE SCALE GENOMIC DNA]</scope>
    <source>
        <strain evidence="2 3">DSM 46713</strain>
    </source>
</reference>
<dbReference type="RefSeq" id="WP_209920172.1">
    <property type="nucleotide sequence ID" value="NZ_JAGIOP010000002.1"/>
</dbReference>
<dbReference type="EMBL" id="JAGIOP010000002">
    <property type="protein sequence ID" value="MBP2454630.1"/>
    <property type="molecule type" value="Genomic_DNA"/>
</dbReference>
<evidence type="ECO:0008006" key="4">
    <source>
        <dbReference type="Google" id="ProtNLM"/>
    </source>
</evidence>
<proteinExistence type="predicted"/>